<keyword evidence="2" id="KW-0812">Transmembrane</keyword>
<reference evidence="3 4" key="1">
    <citation type="submission" date="2020-07" db="EMBL/GenBank/DDBJ databases">
        <title>Comparative genomics of pyrophilous fungi reveals a link between fire events and developmental genes.</title>
        <authorList>
            <consortium name="DOE Joint Genome Institute"/>
            <person name="Steindorff A.S."/>
            <person name="Carver A."/>
            <person name="Calhoun S."/>
            <person name="Stillman K."/>
            <person name="Liu H."/>
            <person name="Lipzen A."/>
            <person name="Pangilinan J."/>
            <person name="Labutti K."/>
            <person name="Bruns T.D."/>
            <person name="Grigoriev I.V."/>
        </authorList>
    </citation>
    <scope>NUCLEOTIDE SEQUENCE [LARGE SCALE GENOMIC DNA]</scope>
    <source>
        <strain evidence="3 4">CBS 144469</strain>
    </source>
</reference>
<accession>A0A8H6HHP0</accession>
<proteinExistence type="predicted"/>
<evidence type="ECO:0000256" key="1">
    <source>
        <dbReference type="SAM" id="MobiDB-lite"/>
    </source>
</evidence>
<keyword evidence="2" id="KW-1133">Transmembrane helix</keyword>
<sequence>MSQSVLALLDSTNKDRSEGALEHVFTSSKHARSSTGRRLTENYCPYPPVAVNAAWAWVYLLHDLEYVCTYEIPGSADHRVNVRRNAKVRRGIKFLNVLTLSFGHHFLLSTFFHIHAIRMGRPALYKTKEEQKAAACERSQKYYKRFRDDICKSKREKYKARKLKAASALKNTTRKHAKTQEQEKHDKRQNSKRSYQRNKSQNKKEIREPVQAKTTAELSMTKARPKHIVDAWEQHSAYLRTAYEDMLGNRPLRSFLDFISARYVENASLEELGSSLPQLARLSSGVSAHQEDIAREVGAGAHLRDLEDLSGSIRMTIEMVTDLENMGRNNGWDEFVEHWMDDYLLYQRSTLA</sequence>
<feature type="region of interest" description="Disordered" evidence="1">
    <location>
        <begin position="162"/>
        <end position="213"/>
    </location>
</feature>
<evidence type="ECO:0000313" key="3">
    <source>
        <dbReference type="EMBL" id="KAF6747234.1"/>
    </source>
</evidence>
<dbReference type="EMBL" id="JACGCI010000083">
    <property type="protein sequence ID" value="KAF6747234.1"/>
    <property type="molecule type" value="Genomic_DNA"/>
</dbReference>
<feature type="compositionally biased region" description="Basic and acidic residues" evidence="1">
    <location>
        <begin position="178"/>
        <end position="189"/>
    </location>
</feature>
<evidence type="ECO:0000313" key="4">
    <source>
        <dbReference type="Proteomes" id="UP000521943"/>
    </source>
</evidence>
<dbReference type="Proteomes" id="UP000521943">
    <property type="component" value="Unassembled WGS sequence"/>
</dbReference>
<feature type="transmembrane region" description="Helical" evidence="2">
    <location>
        <begin position="94"/>
        <end position="114"/>
    </location>
</feature>
<evidence type="ECO:0000256" key="2">
    <source>
        <dbReference type="SAM" id="Phobius"/>
    </source>
</evidence>
<gene>
    <name evidence="3" type="ORF">DFP72DRAFT_854555</name>
</gene>
<protein>
    <submittedName>
        <fullName evidence="3">Uncharacterized protein</fullName>
    </submittedName>
</protein>
<name>A0A8H6HHP0_9AGAR</name>
<dbReference type="OrthoDB" id="3121631at2759"/>
<comment type="caution">
    <text evidence="3">The sequence shown here is derived from an EMBL/GenBank/DDBJ whole genome shotgun (WGS) entry which is preliminary data.</text>
</comment>
<keyword evidence="2" id="KW-0472">Membrane</keyword>
<dbReference type="AlphaFoldDB" id="A0A8H6HHP0"/>
<organism evidence="3 4">
    <name type="scientific">Ephemerocybe angulata</name>
    <dbReference type="NCBI Taxonomy" id="980116"/>
    <lineage>
        <taxon>Eukaryota</taxon>
        <taxon>Fungi</taxon>
        <taxon>Dikarya</taxon>
        <taxon>Basidiomycota</taxon>
        <taxon>Agaricomycotina</taxon>
        <taxon>Agaricomycetes</taxon>
        <taxon>Agaricomycetidae</taxon>
        <taxon>Agaricales</taxon>
        <taxon>Agaricineae</taxon>
        <taxon>Psathyrellaceae</taxon>
        <taxon>Ephemerocybe</taxon>
    </lineage>
</organism>
<keyword evidence="4" id="KW-1185">Reference proteome</keyword>